<dbReference type="Gene3D" id="3.30.420.40">
    <property type="match status" value="2"/>
</dbReference>
<dbReference type="Pfam" id="PF00012">
    <property type="entry name" value="HSP70"/>
    <property type="match status" value="1"/>
</dbReference>
<dbReference type="GO" id="GO:0140662">
    <property type="term" value="F:ATP-dependent protein folding chaperone"/>
    <property type="evidence" value="ECO:0007669"/>
    <property type="project" value="InterPro"/>
</dbReference>
<keyword evidence="4" id="KW-0346">Stress response</keyword>
<proteinExistence type="inferred from homology"/>
<evidence type="ECO:0000256" key="1">
    <source>
        <dbReference type="ARBA" id="ARBA00007381"/>
    </source>
</evidence>
<name>A0A165WPU8_9AGAM</name>
<keyword evidence="5" id="KW-1185">Reference proteome</keyword>
<evidence type="ECO:0000313" key="5">
    <source>
        <dbReference type="Proteomes" id="UP000076798"/>
    </source>
</evidence>
<dbReference type="AlphaFoldDB" id="A0A165WPU8"/>
<dbReference type="InterPro" id="IPR013126">
    <property type="entry name" value="Hsp_70_fam"/>
</dbReference>
<dbReference type="EMBL" id="KV428601">
    <property type="protein sequence ID" value="KZT31403.1"/>
    <property type="molecule type" value="Genomic_DNA"/>
</dbReference>
<dbReference type="Gene3D" id="3.90.640.10">
    <property type="entry name" value="Actin, Chain A, domain 4"/>
    <property type="match status" value="1"/>
</dbReference>
<dbReference type="Gene3D" id="3.30.30.30">
    <property type="match status" value="1"/>
</dbReference>
<dbReference type="InterPro" id="IPR043129">
    <property type="entry name" value="ATPase_NBD"/>
</dbReference>
<dbReference type="OrthoDB" id="3257966at2759"/>
<dbReference type="Proteomes" id="UP000076798">
    <property type="component" value="Unassembled WGS sequence"/>
</dbReference>
<comment type="similarity">
    <text evidence="1">Belongs to the heat shock protein 70 family.</text>
</comment>
<evidence type="ECO:0000256" key="3">
    <source>
        <dbReference type="ARBA" id="ARBA00022840"/>
    </source>
</evidence>
<dbReference type="FunFam" id="3.30.420.40:FF:000028">
    <property type="entry name" value="heat shock 70 kDa protein-like"/>
    <property type="match status" value="1"/>
</dbReference>
<reference evidence="4 5" key="1">
    <citation type="journal article" date="2016" name="Mol. Biol. Evol.">
        <title>Comparative Genomics of Early-Diverging Mushroom-Forming Fungi Provides Insights into the Origins of Lignocellulose Decay Capabilities.</title>
        <authorList>
            <person name="Nagy L.G."/>
            <person name="Riley R."/>
            <person name="Tritt A."/>
            <person name="Adam C."/>
            <person name="Daum C."/>
            <person name="Floudas D."/>
            <person name="Sun H."/>
            <person name="Yadav J.S."/>
            <person name="Pangilinan J."/>
            <person name="Larsson K.H."/>
            <person name="Matsuura K."/>
            <person name="Barry K."/>
            <person name="Labutti K."/>
            <person name="Kuo R."/>
            <person name="Ohm R.A."/>
            <person name="Bhattacharya S.S."/>
            <person name="Shirouzu T."/>
            <person name="Yoshinaga Y."/>
            <person name="Martin F.M."/>
            <person name="Grigoriev I.V."/>
            <person name="Hibbett D.S."/>
        </authorList>
    </citation>
    <scope>NUCLEOTIDE SEQUENCE [LARGE SCALE GENOMIC DNA]</scope>
    <source>
        <strain evidence="4 5">HHB10207 ss-3</strain>
    </source>
</reference>
<dbReference type="FunFam" id="3.30.30.30:FF:000001">
    <property type="entry name" value="heat shock 70 kDa protein-like"/>
    <property type="match status" value="1"/>
</dbReference>
<sequence length="171" mass="18527">MKPHNNVLDAKRLIGRKFKDAEVQANIKHFPFKVICKGGEPTIVVEYRGEQKEFTPEEIFSMVLTKMKEAAEAYLDIAVTNAVVTATKDVGAISGLNGLRIIKEPTAAAIAYGLDEKVTGQSNVLIFDLGGGAFDVSLLVVEEGILKAAAGDTHLGGEDFNNRLVNHFIQN</sequence>
<accession>A0A165WPU8</accession>
<dbReference type="STRING" id="1314776.A0A165WPU8"/>
<protein>
    <submittedName>
        <fullName evidence="4">Heat shock protein 70</fullName>
    </submittedName>
</protein>
<dbReference type="PANTHER" id="PTHR19375">
    <property type="entry name" value="HEAT SHOCK PROTEIN 70KDA"/>
    <property type="match status" value="1"/>
</dbReference>
<dbReference type="InterPro" id="IPR018181">
    <property type="entry name" value="Heat_shock_70_CS"/>
</dbReference>
<gene>
    <name evidence="4" type="ORF">SISSUDRAFT_1067784</name>
</gene>
<dbReference type="GO" id="GO:0005524">
    <property type="term" value="F:ATP binding"/>
    <property type="evidence" value="ECO:0007669"/>
    <property type="project" value="UniProtKB-KW"/>
</dbReference>
<evidence type="ECO:0000256" key="2">
    <source>
        <dbReference type="ARBA" id="ARBA00022741"/>
    </source>
</evidence>
<dbReference type="PROSITE" id="PS00329">
    <property type="entry name" value="HSP70_2"/>
    <property type="match status" value="1"/>
</dbReference>
<dbReference type="SUPFAM" id="SSF53067">
    <property type="entry name" value="Actin-like ATPase domain"/>
    <property type="match status" value="2"/>
</dbReference>
<keyword evidence="2" id="KW-0547">Nucleotide-binding</keyword>
<organism evidence="4 5">
    <name type="scientific">Sistotremastrum suecicum HHB10207 ss-3</name>
    <dbReference type="NCBI Taxonomy" id="1314776"/>
    <lineage>
        <taxon>Eukaryota</taxon>
        <taxon>Fungi</taxon>
        <taxon>Dikarya</taxon>
        <taxon>Basidiomycota</taxon>
        <taxon>Agaricomycotina</taxon>
        <taxon>Agaricomycetes</taxon>
        <taxon>Sistotremastrales</taxon>
        <taxon>Sistotremastraceae</taxon>
        <taxon>Sistotremastrum</taxon>
    </lineage>
</organism>
<keyword evidence="3" id="KW-0067">ATP-binding</keyword>
<evidence type="ECO:0000313" key="4">
    <source>
        <dbReference type="EMBL" id="KZT31403.1"/>
    </source>
</evidence>